<gene>
    <name evidence="2" type="ORF">METZ01_LOCUS478727</name>
</gene>
<feature type="non-terminal residue" evidence="2">
    <location>
        <position position="1"/>
    </location>
</feature>
<dbReference type="AlphaFoldDB" id="A0A383C1B6"/>
<sequence length="68" mass="8087">KLEYKLFEKRELLDLLKFLKYFMDTVAKNNLMIGVGRGSSCSCYILFLLDVHQVDSIKYNLDIKEFFK</sequence>
<dbReference type="EMBL" id="UINC01204928">
    <property type="protein sequence ID" value="SVE25873.1"/>
    <property type="molecule type" value="Genomic_DNA"/>
</dbReference>
<evidence type="ECO:0000259" key="1">
    <source>
        <dbReference type="Pfam" id="PF07733"/>
    </source>
</evidence>
<name>A0A383C1B6_9ZZZZ</name>
<dbReference type="GO" id="GO:0008408">
    <property type="term" value="F:3'-5' exonuclease activity"/>
    <property type="evidence" value="ECO:0007669"/>
    <property type="project" value="InterPro"/>
</dbReference>
<reference evidence="2" key="1">
    <citation type="submission" date="2018-05" db="EMBL/GenBank/DDBJ databases">
        <authorList>
            <person name="Lanie J.A."/>
            <person name="Ng W.-L."/>
            <person name="Kazmierczak K.M."/>
            <person name="Andrzejewski T.M."/>
            <person name="Davidsen T.M."/>
            <person name="Wayne K.J."/>
            <person name="Tettelin H."/>
            <person name="Glass J.I."/>
            <person name="Rusch D."/>
            <person name="Podicherti R."/>
            <person name="Tsui H.-C.T."/>
            <person name="Winkler M.E."/>
        </authorList>
    </citation>
    <scope>NUCLEOTIDE SEQUENCE</scope>
</reference>
<organism evidence="2">
    <name type="scientific">marine metagenome</name>
    <dbReference type="NCBI Taxonomy" id="408172"/>
    <lineage>
        <taxon>unclassified sequences</taxon>
        <taxon>metagenomes</taxon>
        <taxon>ecological metagenomes</taxon>
    </lineage>
</organism>
<dbReference type="InterPro" id="IPR011708">
    <property type="entry name" value="DNA_pol3_alpha_NTPase_dom"/>
</dbReference>
<dbReference type="Pfam" id="PF07733">
    <property type="entry name" value="DNA_pol3_alpha"/>
    <property type="match status" value="1"/>
</dbReference>
<proteinExistence type="predicted"/>
<dbReference type="GO" id="GO:0006260">
    <property type="term" value="P:DNA replication"/>
    <property type="evidence" value="ECO:0007669"/>
    <property type="project" value="InterPro"/>
</dbReference>
<accession>A0A383C1B6</accession>
<evidence type="ECO:0000313" key="2">
    <source>
        <dbReference type="EMBL" id="SVE25873.1"/>
    </source>
</evidence>
<protein>
    <recommendedName>
        <fullName evidence="1">Bacterial DNA polymerase III alpha subunit NTPase domain-containing protein</fullName>
    </recommendedName>
</protein>
<feature type="domain" description="Bacterial DNA polymerase III alpha subunit NTPase" evidence="1">
    <location>
        <begin position="3"/>
        <end position="67"/>
    </location>
</feature>